<evidence type="ECO:0000256" key="1">
    <source>
        <dbReference type="SAM" id="Phobius"/>
    </source>
</evidence>
<dbReference type="Proteomes" id="UP000033608">
    <property type="component" value="Unassembled WGS sequence"/>
</dbReference>
<dbReference type="EMBL" id="LAJF01000046">
    <property type="protein sequence ID" value="KKB85726.1"/>
    <property type="molecule type" value="Genomic_DNA"/>
</dbReference>
<gene>
    <name evidence="2" type="ORF">VW29_06075</name>
</gene>
<keyword evidence="1" id="KW-1133">Transmembrane helix</keyword>
<organism evidence="2 3">
    <name type="scientific">Devosia limi DSM 17137</name>
    <dbReference type="NCBI Taxonomy" id="1121477"/>
    <lineage>
        <taxon>Bacteria</taxon>
        <taxon>Pseudomonadati</taxon>
        <taxon>Pseudomonadota</taxon>
        <taxon>Alphaproteobacteria</taxon>
        <taxon>Hyphomicrobiales</taxon>
        <taxon>Devosiaceae</taxon>
        <taxon>Devosia</taxon>
    </lineage>
</organism>
<keyword evidence="1" id="KW-0812">Transmembrane</keyword>
<keyword evidence="3" id="KW-1185">Reference proteome</keyword>
<keyword evidence="1" id="KW-0472">Membrane</keyword>
<reference evidence="2 3" key="1">
    <citation type="submission" date="2015-03" db="EMBL/GenBank/DDBJ databases">
        <authorList>
            <person name="Hassan Y.I."/>
            <person name="Lepp D."/>
            <person name="Zhou T."/>
        </authorList>
    </citation>
    <scope>NUCLEOTIDE SEQUENCE [LARGE SCALE GENOMIC DNA]</scope>
    <source>
        <strain evidence="2 3">DSM 17137</strain>
    </source>
</reference>
<comment type="caution">
    <text evidence="2">The sequence shown here is derived from an EMBL/GenBank/DDBJ whole genome shotgun (WGS) entry which is preliminary data.</text>
</comment>
<accession>A0A0F5LTW3</accession>
<sequence length="160" mass="16639">MFPVAVSFTIAAASVIVTGSCAAIGWGIGAFGDDGFRAGSIFWGGAIGFGVTSGVLYFLRGYILYIVKSGHIAVLVDLLDARQTPEGKSQVSHATSVVRQRSGEASVLLAVDHLVKVVLRAVSGLTQGIAAFLPIPGLQQMTGILRTFPNLAVGFSREST</sequence>
<evidence type="ECO:0000313" key="2">
    <source>
        <dbReference type="EMBL" id="KKB85726.1"/>
    </source>
</evidence>
<dbReference type="STRING" id="1121477.SAMN02745223_02763"/>
<feature type="transmembrane region" description="Helical" evidence="1">
    <location>
        <begin position="38"/>
        <end position="59"/>
    </location>
</feature>
<dbReference type="AlphaFoldDB" id="A0A0F5LTW3"/>
<protein>
    <submittedName>
        <fullName evidence="2">Uncharacterized protein</fullName>
    </submittedName>
</protein>
<name>A0A0F5LTW3_9HYPH</name>
<proteinExistence type="predicted"/>
<evidence type="ECO:0000313" key="3">
    <source>
        <dbReference type="Proteomes" id="UP000033608"/>
    </source>
</evidence>
<feature type="non-terminal residue" evidence="2">
    <location>
        <position position="160"/>
    </location>
</feature>